<evidence type="ECO:0000256" key="6">
    <source>
        <dbReference type="SAM" id="Phobius"/>
    </source>
</evidence>
<organism evidence="8 9">
    <name type="scientific">Fusarium napiforme</name>
    <dbReference type="NCBI Taxonomy" id="42672"/>
    <lineage>
        <taxon>Eukaryota</taxon>
        <taxon>Fungi</taxon>
        <taxon>Dikarya</taxon>
        <taxon>Ascomycota</taxon>
        <taxon>Pezizomycotina</taxon>
        <taxon>Sordariomycetes</taxon>
        <taxon>Hypocreomycetidae</taxon>
        <taxon>Hypocreales</taxon>
        <taxon>Nectriaceae</taxon>
        <taxon>Fusarium</taxon>
        <taxon>Fusarium fujikuroi species complex</taxon>
    </lineage>
</organism>
<dbReference type="Proteomes" id="UP000574317">
    <property type="component" value="Unassembled WGS sequence"/>
</dbReference>
<feature type="transmembrane region" description="Helical" evidence="6">
    <location>
        <begin position="17"/>
        <end position="38"/>
    </location>
</feature>
<feature type="transmembrane region" description="Helical" evidence="6">
    <location>
        <begin position="218"/>
        <end position="238"/>
    </location>
</feature>
<keyword evidence="2 6" id="KW-0812">Transmembrane</keyword>
<evidence type="ECO:0000313" key="8">
    <source>
        <dbReference type="EMBL" id="KAF5533979.1"/>
    </source>
</evidence>
<evidence type="ECO:0000256" key="3">
    <source>
        <dbReference type="ARBA" id="ARBA00022989"/>
    </source>
</evidence>
<comment type="similarity">
    <text evidence="5">Belongs to the SAT4 family.</text>
</comment>
<evidence type="ECO:0000256" key="2">
    <source>
        <dbReference type="ARBA" id="ARBA00022692"/>
    </source>
</evidence>
<feature type="transmembrane region" description="Helical" evidence="6">
    <location>
        <begin position="133"/>
        <end position="158"/>
    </location>
</feature>
<keyword evidence="9" id="KW-1185">Reference proteome</keyword>
<dbReference type="EMBL" id="JAAOAO010000655">
    <property type="protein sequence ID" value="KAF5533979.1"/>
    <property type="molecule type" value="Genomic_DNA"/>
</dbReference>
<feature type="domain" description="Rhodopsin" evidence="7">
    <location>
        <begin position="39"/>
        <end position="277"/>
    </location>
</feature>
<protein>
    <submittedName>
        <fullName evidence="8">Integral membrane protein</fullName>
    </submittedName>
</protein>
<comment type="subcellular location">
    <subcellularLocation>
        <location evidence="1">Membrane</location>
        <topology evidence="1">Multi-pass membrane protein</topology>
    </subcellularLocation>
</comment>
<dbReference type="PANTHER" id="PTHR33048">
    <property type="entry name" value="PTH11-LIKE INTEGRAL MEMBRANE PROTEIN (AFU_ORTHOLOGUE AFUA_5G11245)"/>
    <property type="match status" value="1"/>
</dbReference>
<feature type="transmembrane region" description="Helical" evidence="6">
    <location>
        <begin position="50"/>
        <end position="75"/>
    </location>
</feature>
<keyword evidence="4 6" id="KW-0472">Membrane</keyword>
<dbReference type="InterPro" id="IPR049326">
    <property type="entry name" value="Rhodopsin_dom_fungi"/>
</dbReference>
<evidence type="ECO:0000259" key="7">
    <source>
        <dbReference type="Pfam" id="PF20684"/>
    </source>
</evidence>
<keyword evidence="3 6" id="KW-1133">Transmembrane helix</keyword>
<dbReference type="InterPro" id="IPR052337">
    <property type="entry name" value="SAT4-like"/>
</dbReference>
<comment type="caution">
    <text evidence="8">The sequence shown here is derived from an EMBL/GenBank/DDBJ whole genome shotgun (WGS) entry which is preliminary data.</text>
</comment>
<dbReference type="PANTHER" id="PTHR33048:SF163">
    <property type="entry name" value="INTEGRAL MEMBRANE PROTEIN (AFU_ORTHOLOGUE AFUA_8G05510)"/>
    <property type="match status" value="1"/>
</dbReference>
<feature type="transmembrane region" description="Helical" evidence="6">
    <location>
        <begin position="178"/>
        <end position="198"/>
    </location>
</feature>
<accession>A0A8H5MLW4</accession>
<gene>
    <name evidence="8" type="ORF">FNAPI_12532</name>
</gene>
<feature type="transmembrane region" description="Helical" evidence="6">
    <location>
        <begin position="95"/>
        <end position="121"/>
    </location>
</feature>
<dbReference type="GO" id="GO:0016020">
    <property type="term" value="C:membrane"/>
    <property type="evidence" value="ECO:0007669"/>
    <property type="project" value="UniProtKB-SubCell"/>
</dbReference>
<feature type="transmembrane region" description="Helical" evidence="6">
    <location>
        <begin position="244"/>
        <end position="268"/>
    </location>
</feature>
<dbReference type="AlphaFoldDB" id="A0A8H5MLW4"/>
<evidence type="ECO:0000313" key="9">
    <source>
        <dbReference type="Proteomes" id="UP000574317"/>
    </source>
</evidence>
<evidence type="ECO:0000256" key="4">
    <source>
        <dbReference type="ARBA" id="ARBA00023136"/>
    </source>
</evidence>
<dbReference type="Pfam" id="PF20684">
    <property type="entry name" value="Fung_rhodopsin"/>
    <property type="match status" value="1"/>
</dbReference>
<evidence type="ECO:0000256" key="5">
    <source>
        <dbReference type="ARBA" id="ARBA00038359"/>
    </source>
</evidence>
<reference evidence="8 9" key="1">
    <citation type="submission" date="2020-05" db="EMBL/GenBank/DDBJ databases">
        <title>Identification and distribution of gene clusters putatively required for synthesis of sphingolipid metabolism inhibitors in phylogenetically diverse species of the filamentous fungus Fusarium.</title>
        <authorList>
            <person name="Kim H.-S."/>
            <person name="Busman M."/>
            <person name="Brown D.W."/>
            <person name="Divon H."/>
            <person name="Uhlig S."/>
            <person name="Proctor R.H."/>
        </authorList>
    </citation>
    <scope>NUCLEOTIDE SEQUENCE [LARGE SCALE GENOMIC DNA]</scope>
    <source>
        <strain evidence="8 9">NRRL 25196</strain>
    </source>
</reference>
<name>A0A8H5MLW4_9HYPO</name>
<evidence type="ECO:0000256" key="1">
    <source>
        <dbReference type="ARBA" id="ARBA00004141"/>
    </source>
</evidence>
<sequence length="382" mass="41774">MAYGTVNYRSDANLSNILIVPHAAFSIVATILVGLRLYTARHITKTKWCTSEYVSIAALVANHILLIAEGVAVHFGYGQDIAKVATEFPGGVTSFLKVVIVIEVTYGIACPLSKISVLAMYYRIFSASRLLRYSTWVMVSMMAGWGIAVVLVSIFACIPIRGSWDKSIPSKCIDSNKFFVGITIPNIIFDVLTVALPVRELWKLQMNRDKKWAITTMFVLGGSVVLASIARLVCYLIYQTAENITQTLIFGHTASSLELCLAIIAACLPPCAPLLKRVLGGVLTSVTKESASGKSNTLITIGQKSNRRGITTTTIDTGDAMDGSFERLDDAGSFQGSTDGLYYDRSAGADNRKEKRTQTHIRRQVDIDVEVEDIPMRNLKQA</sequence>
<proteinExistence type="inferred from homology"/>